<feature type="signal peptide" evidence="1">
    <location>
        <begin position="1"/>
        <end position="29"/>
    </location>
</feature>
<dbReference type="PROSITE" id="PS51272">
    <property type="entry name" value="SLH"/>
    <property type="match status" value="3"/>
</dbReference>
<name>A0A1Y0IKJ4_9BACL</name>
<keyword evidence="4" id="KW-1185">Reference proteome</keyword>
<feature type="domain" description="SLH" evidence="2">
    <location>
        <begin position="754"/>
        <end position="813"/>
    </location>
</feature>
<dbReference type="OrthoDB" id="9809781at2"/>
<keyword evidence="1" id="KW-0732">Signal</keyword>
<sequence length="937" mass="99594">MKIKQGLKKAHAMLLGLSMILGTTSGAFAATAGQIYSWPEIVSKTESKQMIVTKGVTYQTINYDTTSGPIVLHETWVNLTDPNVEVKTVMSGDKLENETNETVSGMARRTGAVAGVNGDFYESESSGMALGMSVQNGQLVHHPNQTAVLGIGFNDEVIIGKYAFNGTVTATNGKTYSIKALNGHPVSYPNEMVLLTPELGYWEMVSNATIVTMQKQPDNSYKVTSIDPMKTVTEAPPQGYVKLIAQGSGPINFVTANMQKGDLINLAYGTTPASTNLKYAIGGGPILLKDGQYYADPNPPLPNSSSYRGPITGVGVTADGRRMLQLVVDGRTSESIGLSYVQAANYMKSRGLAHAMLLDGGGSTDMVVRLPGAAQATVVNDPSDGRERRIANGLFVYSTAPLGAPANVTNWGESVKVFIGEQKQLTKKYSVLDENYNPLPGEAVTYSVEPSTLGNVTQNGLFLAAKTGGTGKIIAASTTNPAAKTEIPVTVYSSVDSLTLTPSVVDLAGGETYTFTTKGTVAGEIITLKPELLTWSLSNSTYGTVVNGTFTAAQSSGNGMTTVTAKIGTKTASANVFIGYVQKTVDKLDNATLWKRTDRWGDVGTLTTSTQQFRAPYTASTALNYRFAAGSGMKQFVFYPVNTLTLPAKNDNAAVNPVGIGMWVYGDNSGLKLIGSFEKGDGTFVQAANGVRINWSGWKYVTLKFPAGAAFPLKLDYLDLVAESPAADLNGTVYLNDLQVVYAARTYKEKPPEPTVVTFPDIAKHWGRSMIETLATKGIVQGVDKDHFAPSDRLTRAQAATLIVNALGISDAVSKTPFNDVKAGAWYEKKVGAAVNAGLASGTGTGTFAPEEFVDRNQIAVMIYNALKYKQKLPAGGTPIAFKDAKEIQSWATDKVNTLSAAGIMIGSEGYLRPSAVTDRGEAAALIYKMMQKAGLL</sequence>
<accession>A0A1Y0IKJ4</accession>
<dbReference type="AlphaFoldDB" id="A0A1Y0IKJ4"/>
<evidence type="ECO:0000256" key="1">
    <source>
        <dbReference type="SAM" id="SignalP"/>
    </source>
</evidence>
<evidence type="ECO:0000313" key="3">
    <source>
        <dbReference type="EMBL" id="ARU59884.1"/>
    </source>
</evidence>
<evidence type="ECO:0000313" key="4">
    <source>
        <dbReference type="Proteomes" id="UP000195437"/>
    </source>
</evidence>
<feature type="domain" description="SLH" evidence="2">
    <location>
        <begin position="814"/>
        <end position="877"/>
    </location>
</feature>
<dbReference type="InterPro" id="IPR018711">
    <property type="entry name" value="NAGPA"/>
</dbReference>
<dbReference type="PANTHER" id="PTHR40446">
    <property type="entry name" value="N-ACETYLGLUCOSAMINE-1-PHOSPHODIESTER ALPHA-N-ACETYLGLUCOSAMINIDASE"/>
    <property type="match status" value="1"/>
</dbReference>
<dbReference type="Proteomes" id="UP000195437">
    <property type="component" value="Chromosome"/>
</dbReference>
<reference evidence="4" key="1">
    <citation type="submission" date="2017-05" db="EMBL/GenBank/DDBJ databases">
        <authorList>
            <person name="Sung H."/>
        </authorList>
    </citation>
    <scope>NUCLEOTIDE SEQUENCE [LARGE SCALE GENOMIC DNA]</scope>
    <source>
        <strain evidence="4">AR23208</strain>
    </source>
</reference>
<dbReference type="Gene3D" id="2.60.120.430">
    <property type="entry name" value="Galactose-binding lectin"/>
    <property type="match status" value="1"/>
</dbReference>
<dbReference type="PANTHER" id="PTHR40446:SF2">
    <property type="entry name" value="N-ACETYLGLUCOSAMINE-1-PHOSPHODIESTER ALPHA-N-ACETYLGLUCOSAMINIDASE"/>
    <property type="match status" value="1"/>
</dbReference>
<dbReference type="InterPro" id="IPR001119">
    <property type="entry name" value="SLH_dom"/>
</dbReference>
<gene>
    <name evidence="3" type="ORF">CBW65_01535</name>
</gene>
<dbReference type="Pfam" id="PF09992">
    <property type="entry name" value="NAGPA"/>
    <property type="match status" value="1"/>
</dbReference>
<dbReference type="Gene3D" id="2.60.40.1080">
    <property type="match status" value="1"/>
</dbReference>
<evidence type="ECO:0000259" key="2">
    <source>
        <dbReference type="PROSITE" id="PS51272"/>
    </source>
</evidence>
<proteinExistence type="predicted"/>
<organism evidence="3 4">
    <name type="scientific">Tumebacillus avium</name>
    <dbReference type="NCBI Taxonomy" id="1903704"/>
    <lineage>
        <taxon>Bacteria</taxon>
        <taxon>Bacillati</taxon>
        <taxon>Bacillota</taxon>
        <taxon>Bacilli</taxon>
        <taxon>Bacillales</taxon>
        <taxon>Alicyclobacillaceae</taxon>
        <taxon>Tumebacillus</taxon>
    </lineage>
</organism>
<dbReference type="Pfam" id="PF00395">
    <property type="entry name" value="SLH"/>
    <property type="match status" value="3"/>
</dbReference>
<dbReference type="EMBL" id="CP021434">
    <property type="protein sequence ID" value="ARU59884.1"/>
    <property type="molecule type" value="Genomic_DNA"/>
</dbReference>
<dbReference type="RefSeq" id="WP_087455271.1">
    <property type="nucleotide sequence ID" value="NZ_CP021434.1"/>
</dbReference>
<dbReference type="KEGG" id="tum:CBW65_01535"/>
<protein>
    <recommendedName>
        <fullName evidence="2">SLH domain-containing protein</fullName>
    </recommendedName>
</protein>
<feature type="domain" description="SLH" evidence="2">
    <location>
        <begin position="879"/>
        <end position="937"/>
    </location>
</feature>
<feature type="chain" id="PRO_5013095703" description="SLH domain-containing protein" evidence="1">
    <location>
        <begin position="30"/>
        <end position="937"/>
    </location>
</feature>